<organism evidence="1 2">
    <name type="scientific">Velamenicoccus archaeovorus</name>
    <dbReference type="NCBI Taxonomy" id="1930593"/>
    <lineage>
        <taxon>Bacteria</taxon>
        <taxon>Pseudomonadati</taxon>
        <taxon>Candidatus Omnitrophota</taxon>
        <taxon>Candidatus Velamenicoccus</taxon>
    </lineage>
</organism>
<evidence type="ECO:0008006" key="3">
    <source>
        <dbReference type="Google" id="ProtNLM"/>
    </source>
</evidence>
<accession>A0A410P526</accession>
<reference evidence="1 2" key="1">
    <citation type="submission" date="2017-01" db="EMBL/GenBank/DDBJ databases">
        <title>First insights into the biology of 'candidatus Vampirococcus archaeovorus'.</title>
        <authorList>
            <person name="Kizina J."/>
            <person name="Jordan S."/>
            <person name="Stueber K."/>
            <person name="Reinhardt R."/>
            <person name="Harder J."/>
        </authorList>
    </citation>
    <scope>NUCLEOTIDE SEQUENCE [LARGE SCALE GENOMIC DNA]</scope>
    <source>
        <strain evidence="1 2">LiM</strain>
    </source>
</reference>
<dbReference type="SUPFAM" id="SSF54523">
    <property type="entry name" value="Pili subunits"/>
    <property type="match status" value="1"/>
</dbReference>
<name>A0A410P526_VELA1</name>
<evidence type="ECO:0000313" key="2">
    <source>
        <dbReference type="Proteomes" id="UP000287243"/>
    </source>
</evidence>
<sequence length="121" mass="13032">MEIMLVVIVIGILAGISVPRMLAIVERSRGAEAREILYKAYAGYQRYVDDNTSTLPAADNNKWSRLGMGNPNSLSGRFFNYTFSPGSSANPTTVTATRQGIAANQISINLLTGAVTNTSPY</sequence>
<dbReference type="Gene3D" id="3.30.700.10">
    <property type="entry name" value="Glycoprotein, Type 4 Pilin"/>
    <property type="match status" value="1"/>
</dbReference>
<dbReference type="EMBL" id="CP019384">
    <property type="protein sequence ID" value="QAT17220.1"/>
    <property type="molecule type" value="Genomic_DNA"/>
</dbReference>
<gene>
    <name evidence="1" type="ORF">BU251_05480</name>
</gene>
<dbReference type="Proteomes" id="UP000287243">
    <property type="component" value="Chromosome"/>
</dbReference>
<protein>
    <recommendedName>
        <fullName evidence="3">Type II secretion system protein GspG C-terminal domain-containing protein</fullName>
    </recommendedName>
</protein>
<dbReference type="KEGG" id="vai:BU251_05480"/>
<dbReference type="AlphaFoldDB" id="A0A410P526"/>
<proteinExistence type="predicted"/>
<evidence type="ECO:0000313" key="1">
    <source>
        <dbReference type="EMBL" id="QAT17220.1"/>
    </source>
</evidence>
<keyword evidence="2" id="KW-1185">Reference proteome</keyword>
<dbReference type="InterPro" id="IPR045584">
    <property type="entry name" value="Pilin-like"/>
</dbReference>